<accession>A0ABM7P791</accession>
<sequence length="388" mass="42492">MKQRLEEKVVGLGDSAEENMKEMIRQGVDPEVAQELLNDEQYQEYLVRTAKLEAEYHDNPKQFLEKLGIPIKDGETAEDIEQKADLYLRWLSSLSDNEIESEDPTNTVEHDNDLLEGLTYKLQPNGAGKIELKIGASETDFTSHESIGILLSQIDSNNDLEYNDSSLKAGIMQCLLNGRRFIDSIPADDMNKAQAALLGMQLASGGPVKVMIGYSVAMAFEAVAGDSIEQGKDYIAQEVAILLLAGDLTNEEFKQINCPDGDCSDKSASTGSYLVDFNKDNVKFGVNIIAGTVGSIISKKVSVKLHKNPLTAKIGDVIATPKSHRELFNKLPGGRWQHKKSGAIYKKSTSAHTGKSGEWKISLKKGQGSRKSKKITIDLDGTVLGIDK</sequence>
<protein>
    <submittedName>
        <fullName evidence="1">Uncharacterized protein</fullName>
    </submittedName>
</protein>
<evidence type="ECO:0000313" key="2">
    <source>
        <dbReference type="Proteomes" id="UP001053296"/>
    </source>
</evidence>
<dbReference type="EMBL" id="AP024485">
    <property type="protein sequence ID" value="BCS88794.1"/>
    <property type="molecule type" value="Genomic_DNA"/>
</dbReference>
<dbReference type="Proteomes" id="UP001053296">
    <property type="component" value="Chromosome"/>
</dbReference>
<keyword evidence="2" id="KW-1185">Reference proteome</keyword>
<name>A0ABM7P791_9BACT</name>
<proteinExistence type="predicted"/>
<reference evidence="1" key="1">
    <citation type="journal article" date="2022" name="Arch. Microbiol.">
        <title>Pseudodesulfovibrio sediminis sp. nov., a mesophilic and neutrophilic sulfate-reducing bacterium isolated from sediment of a brackish lake.</title>
        <authorList>
            <person name="Takahashi A."/>
            <person name="Kojima H."/>
            <person name="Watanabe M."/>
            <person name="Fukui M."/>
        </authorList>
    </citation>
    <scope>NUCLEOTIDE SEQUENCE</scope>
    <source>
        <strain evidence="1">SF6</strain>
    </source>
</reference>
<organism evidence="1 2">
    <name type="scientific">Pseudodesulfovibrio sediminis</name>
    <dbReference type="NCBI Taxonomy" id="2810563"/>
    <lineage>
        <taxon>Bacteria</taxon>
        <taxon>Pseudomonadati</taxon>
        <taxon>Thermodesulfobacteriota</taxon>
        <taxon>Desulfovibrionia</taxon>
        <taxon>Desulfovibrionales</taxon>
        <taxon>Desulfovibrionaceae</taxon>
    </lineage>
</organism>
<dbReference type="RefSeq" id="WP_229590780.1">
    <property type="nucleotide sequence ID" value="NZ_AP024485.1"/>
</dbReference>
<gene>
    <name evidence="1" type="ORF">PSDVSF_20360</name>
</gene>
<evidence type="ECO:0000313" key="1">
    <source>
        <dbReference type="EMBL" id="BCS88794.1"/>
    </source>
</evidence>